<name>A0A388K027_CHABU</name>
<feature type="compositionally biased region" description="Acidic residues" evidence="1">
    <location>
        <begin position="974"/>
        <end position="985"/>
    </location>
</feature>
<evidence type="ECO:0000313" key="3">
    <source>
        <dbReference type="Proteomes" id="UP000265515"/>
    </source>
</evidence>
<dbReference type="EMBL" id="BFEA01000039">
    <property type="protein sequence ID" value="GBG63392.1"/>
    <property type="molecule type" value="Genomic_DNA"/>
</dbReference>
<dbReference type="Proteomes" id="UP000265515">
    <property type="component" value="Unassembled WGS sequence"/>
</dbReference>
<sequence>METQDMVKGIAGVSNEGISAGANTTDCAVALAGICAQAADLSTDGDTSDDGAECLVPYENVERTRAGGHFPYDVNWVPGRLQPGTVGGTPCFAFKVNGEWVPYPAPTETSWRCVTLSIIFDRVLRLNDAATPDEKSRHVLKLWRVLDAKGDLRLNDFEYDSVDCGESWVIGGLDTTAGSVCAETDARRDPRWGWVPHDAPLLCGRVRMPMRDAMGNVWTVCYISGSFMSRHLNREVAEEEKMTMVCPTAAARCFSPPLRNLVELEVAEGKVFAGEQGYTYTHARGEEATADGLSPLVWNPPNLKPDVLAAMDIMAHVIPEGQLQHHVAPQKYGYRMVEQWQFLVVLARVSIFNADVKEHVLVVEHAKRCWEKIREEDRQMVCMGYDSMPKQGMWSMVEGSPGGQGQGDEENMYMAHIRRRHGCSAHVGWVPPVCRLTYEQGGEMTIRFKDPLGLPFLLTYSDGLLRDIRYMVHEDIRGGLQRPGQTEETRLGHQGGLSAEVEGPRGSERVAGCSAAQADVAGPSNTAMSHSPRKVKGVVSRPQRGKPREEVERQSICIMSMSVAQVAKALAEVMKYAEERFHYNDRGELSLVEERVPRYFAVTVDMRSTIMANGSGCEMDNGPLVCDCGRPFMSLRTLNSHRARACPAVVEEGAQRQENNVAHDPRPSDMGAANLAADDSDDAGAEDNANGAAGDNAEPEAQLVEPFDNSRRLAALILSARGGVGMSHCDVDALLSLLKDSRFSAADIAYRNSRKCFAWAGSLPEAAGWKESDLRSDDWPEGAHAILWHRDWRTAFLSIMQVALQKCETVHSLEVSPPSDDHSVSLKPAGKKDKCWKKSGAEKRESKEHRRSGAGLSTKTAHRRRRKSESKVTVPSSERDISTLKERNESPPSTPVGGKRGRGVENRPPKAPEKKSRDDRSATTHRSSKKRISYKDERPVETIDLGGSDDGNNTPQAKEEEEHDRSTPEKSDGAEDEEGGNEGDDSGPSRGQSQDTDEDDNSDNKSASQSTGEDRSAASEGDDSPSPSRTLRSEGERQARNGSDIEEPVGDRQIMQHVSATGKEDTFFAAVQATAKLAGGTAEEGLRSHIAERGIRAVIGECNKIMTTIRGEITWQLKHWFWAEKGIPLVGSHQSDHHLPARNKMRAEMKENKTWRRSGDDPWGVPAFKTTLLKVFQMRKEGRNLGVTLQQLAFAEMVIQCEIEQTTKTTRVAEQIEKLVSIKQAIVSSLRARDTRSDKKETMVPCILL</sequence>
<evidence type="ECO:0000256" key="1">
    <source>
        <dbReference type="SAM" id="MobiDB-lite"/>
    </source>
</evidence>
<accession>A0A388K027</accession>
<proteinExistence type="predicted"/>
<feature type="region of interest" description="Disordered" evidence="1">
    <location>
        <begin position="654"/>
        <end position="699"/>
    </location>
</feature>
<reference evidence="2 3" key="1">
    <citation type="journal article" date="2018" name="Cell">
        <title>The Chara Genome: Secondary Complexity and Implications for Plant Terrestrialization.</title>
        <authorList>
            <person name="Nishiyama T."/>
            <person name="Sakayama H."/>
            <person name="Vries J.D."/>
            <person name="Buschmann H."/>
            <person name="Saint-Marcoux D."/>
            <person name="Ullrich K.K."/>
            <person name="Haas F.B."/>
            <person name="Vanderstraeten L."/>
            <person name="Becker D."/>
            <person name="Lang D."/>
            <person name="Vosolsobe S."/>
            <person name="Rombauts S."/>
            <person name="Wilhelmsson P.K.I."/>
            <person name="Janitza P."/>
            <person name="Kern R."/>
            <person name="Heyl A."/>
            <person name="Rumpler F."/>
            <person name="Villalobos L.I.A.C."/>
            <person name="Clay J.M."/>
            <person name="Skokan R."/>
            <person name="Toyoda A."/>
            <person name="Suzuki Y."/>
            <person name="Kagoshima H."/>
            <person name="Schijlen E."/>
            <person name="Tajeshwar N."/>
            <person name="Catarino B."/>
            <person name="Hetherington A.J."/>
            <person name="Saltykova A."/>
            <person name="Bonnot C."/>
            <person name="Breuninger H."/>
            <person name="Symeonidi A."/>
            <person name="Radhakrishnan G.V."/>
            <person name="Van Nieuwerburgh F."/>
            <person name="Deforce D."/>
            <person name="Chang C."/>
            <person name="Karol K.G."/>
            <person name="Hedrich R."/>
            <person name="Ulvskov P."/>
            <person name="Glockner G."/>
            <person name="Delwiche C.F."/>
            <person name="Petrasek J."/>
            <person name="Van de Peer Y."/>
            <person name="Friml J."/>
            <person name="Beilby M."/>
            <person name="Dolan L."/>
            <person name="Kohara Y."/>
            <person name="Sugano S."/>
            <person name="Fujiyama A."/>
            <person name="Delaux P.-M."/>
            <person name="Quint M."/>
            <person name="TheiBen G."/>
            <person name="Hagemann M."/>
            <person name="Harholt J."/>
            <person name="Dunand C."/>
            <person name="Zachgo S."/>
            <person name="Langdale J."/>
            <person name="Maumus F."/>
            <person name="Straeten D.V.D."/>
            <person name="Gould S.B."/>
            <person name="Rensing S.A."/>
        </authorList>
    </citation>
    <scope>NUCLEOTIDE SEQUENCE [LARGE SCALE GENOMIC DNA]</scope>
    <source>
        <strain evidence="2 3">S276</strain>
    </source>
</reference>
<organism evidence="2 3">
    <name type="scientific">Chara braunii</name>
    <name type="common">Braun's stonewort</name>
    <dbReference type="NCBI Taxonomy" id="69332"/>
    <lineage>
        <taxon>Eukaryota</taxon>
        <taxon>Viridiplantae</taxon>
        <taxon>Streptophyta</taxon>
        <taxon>Charophyceae</taxon>
        <taxon>Charales</taxon>
        <taxon>Characeae</taxon>
        <taxon>Chara</taxon>
    </lineage>
</organism>
<feature type="compositionally biased region" description="Basic and acidic residues" evidence="1">
    <location>
        <begin position="839"/>
        <end position="848"/>
    </location>
</feature>
<comment type="caution">
    <text evidence="2">The sequence shown here is derived from an EMBL/GenBank/DDBJ whole genome shotgun (WGS) entry which is preliminary data.</text>
</comment>
<feature type="compositionally biased region" description="Low complexity" evidence="1">
    <location>
        <begin position="686"/>
        <end position="699"/>
    </location>
</feature>
<feature type="region of interest" description="Disordered" evidence="1">
    <location>
        <begin position="480"/>
        <end position="504"/>
    </location>
</feature>
<gene>
    <name evidence="2" type="ORF">CBR_g38014</name>
</gene>
<dbReference type="Gramene" id="GBG63392">
    <property type="protein sequence ID" value="GBG63392"/>
    <property type="gene ID" value="CBR_g38014"/>
</dbReference>
<feature type="compositionally biased region" description="Basic and acidic residues" evidence="1">
    <location>
        <begin position="877"/>
        <end position="889"/>
    </location>
</feature>
<keyword evidence="3" id="KW-1185">Reference proteome</keyword>
<feature type="compositionally biased region" description="Basic and acidic residues" evidence="1">
    <location>
        <begin position="902"/>
        <end position="922"/>
    </location>
</feature>
<protein>
    <submittedName>
        <fullName evidence="2">Uncharacterized protein</fullName>
    </submittedName>
</protein>
<evidence type="ECO:0000313" key="2">
    <source>
        <dbReference type="EMBL" id="GBG63392.1"/>
    </source>
</evidence>
<dbReference type="AlphaFoldDB" id="A0A388K027"/>
<feature type="region of interest" description="Disordered" evidence="1">
    <location>
        <begin position="813"/>
        <end position="1051"/>
    </location>
</feature>
<feature type="compositionally biased region" description="Basic and acidic residues" evidence="1">
    <location>
        <begin position="957"/>
        <end position="973"/>
    </location>
</feature>
<feature type="region of interest" description="Disordered" evidence="1">
    <location>
        <begin position="520"/>
        <end position="551"/>
    </location>
</feature>